<gene>
    <name evidence="1" type="ORF">NDU88_004083</name>
</gene>
<evidence type="ECO:0000313" key="2">
    <source>
        <dbReference type="Proteomes" id="UP001066276"/>
    </source>
</evidence>
<proteinExistence type="predicted"/>
<name>A0AAV7L3M2_PLEWA</name>
<comment type="caution">
    <text evidence="1">The sequence shown here is derived from an EMBL/GenBank/DDBJ whole genome shotgun (WGS) entry which is preliminary data.</text>
</comment>
<reference evidence="1" key="1">
    <citation type="journal article" date="2022" name="bioRxiv">
        <title>Sequencing and chromosome-scale assembly of the giantPleurodeles waltlgenome.</title>
        <authorList>
            <person name="Brown T."/>
            <person name="Elewa A."/>
            <person name="Iarovenko S."/>
            <person name="Subramanian E."/>
            <person name="Araus A.J."/>
            <person name="Petzold A."/>
            <person name="Susuki M."/>
            <person name="Suzuki K.-i.T."/>
            <person name="Hayashi T."/>
            <person name="Toyoda A."/>
            <person name="Oliveira C."/>
            <person name="Osipova E."/>
            <person name="Leigh N.D."/>
            <person name="Simon A."/>
            <person name="Yun M.H."/>
        </authorList>
    </citation>
    <scope>NUCLEOTIDE SEQUENCE</scope>
    <source>
        <strain evidence="1">20211129_DDA</strain>
        <tissue evidence="1">Liver</tissue>
    </source>
</reference>
<sequence>MTVISGIRGRRAACGCVWHAMNSRAALHAPCGVIHPLLEQLRRSLSRPLIREPVYVMPTPDGEGHRFPGGRGAID</sequence>
<dbReference type="Proteomes" id="UP001066276">
    <property type="component" value="Chromosome 12"/>
</dbReference>
<organism evidence="1 2">
    <name type="scientific">Pleurodeles waltl</name>
    <name type="common">Iberian ribbed newt</name>
    <dbReference type="NCBI Taxonomy" id="8319"/>
    <lineage>
        <taxon>Eukaryota</taxon>
        <taxon>Metazoa</taxon>
        <taxon>Chordata</taxon>
        <taxon>Craniata</taxon>
        <taxon>Vertebrata</taxon>
        <taxon>Euteleostomi</taxon>
        <taxon>Amphibia</taxon>
        <taxon>Batrachia</taxon>
        <taxon>Caudata</taxon>
        <taxon>Salamandroidea</taxon>
        <taxon>Salamandridae</taxon>
        <taxon>Pleurodelinae</taxon>
        <taxon>Pleurodeles</taxon>
    </lineage>
</organism>
<keyword evidence="2" id="KW-1185">Reference proteome</keyword>
<accession>A0AAV7L3M2</accession>
<dbReference type="EMBL" id="JANPWB010000016">
    <property type="protein sequence ID" value="KAJ1083928.1"/>
    <property type="molecule type" value="Genomic_DNA"/>
</dbReference>
<dbReference type="AlphaFoldDB" id="A0AAV7L3M2"/>
<evidence type="ECO:0000313" key="1">
    <source>
        <dbReference type="EMBL" id="KAJ1083928.1"/>
    </source>
</evidence>
<protein>
    <submittedName>
        <fullName evidence="1">Uncharacterized protein</fullName>
    </submittedName>
</protein>